<sequence>MMLKNNQDFSAVELELKKFKSVTIGQRKAGQWVTKHHLMNTLNWTKKMADNAFEYASKNNLIRTNEIHGESEAKLVLEDAFSHEQREGEESTSKTNMLAEDPDGQFLESDLPSSSRLAILKHGNDDDEKPDGAGANFGSFKHASQIQIQLNHMTDVYSKLETLQKECAVSRTARPETQQAILQLCASCTKTDVALNNLVVRARLGYCIVLLNSYNKPK</sequence>
<name>A0A9P1CWT4_9DINO</name>
<evidence type="ECO:0000313" key="1">
    <source>
        <dbReference type="EMBL" id="CAI4000037.1"/>
    </source>
</evidence>
<dbReference type="EMBL" id="CAMXCT010002724">
    <property type="protein sequence ID" value="CAI4000037.1"/>
    <property type="molecule type" value="Genomic_DNA"/>
</dbReference>
<keyword evidence="3" id="KW-1185">Reference proteome</keyword>
<dbReference type="EMBL" id="CAMXCT030002724">
    <property type="protein sequence ID" value="CAL4787349.1"/>
    <property type="molecule type" value="Genomic_DNA"/>
</dbReference>
<gene>
    <name evidence="1" type="ORF">C1SCF055_LOCUS26189</name>
</gene>
<organism evidence="1">
    <name type="scientific">Cladocopium goreaui</name>
    <dbReference type="NCBI Taxonomy" id="2562237"/>
    <lineage>
        <taxon>Eukaryota</taxon>
        <taxon>Sar</taxon>
        <taxon>Alveolata</taxon>
        <taxon>Dinophyceae</taxon>
        <taxon>Suessiales</taxon>
        <taxon>Symbiodiniaceae</taxon>
        <taxon>Cladocopium</taxon>
    </lineage>
</organism>
<dbReference type="OrthoDB" id="409626at2759"/>
<accession>A0A9P1CWT4</accession>
<dbReference type="AlphaFoldDB" id="A0A9P1CWT4"/>
<protein>
    <submittedName>
        <fullName evidence="1">Uncharacterized protein</fullName>
    </submittedName>
</protein>
<comment type="caution">
    <text evidence="1">The sequence shown here is derived from an EMBL/GenBank/DDBJ whole genome shotgun (WGS) entry which is preliminary data.</text>
</comment>
<dbReference type="Proteomes" id="UP001152797">
    <property type="component" value="Unassembled WGS sequence"/>
</dbReference>
<evidence type="ECO:0000313" key="3">
    <source>
        <dbReference type="Proteomes" id="UP001152797"/>
    </source>
</evidence>
<evidence type="ECO:0000313" key="2">
    <source>
        <dbReference type="EMBL" id="CAL4787349.1"/>
    </source>
</evidence>
<dbReference type="EMBL" id="CAMXCT020002724">
    <property type="protein sequence ID" value="CAL1153412.1"/>
    <property type="molecule type" value="Genomic_DNA"/>
</dbReference>
<proteinExistence type="predicted"/>
<reference evidence="2 3" key="2">
    <citation type="submission" date="2024-05" db="EMBL/GenBank/DDBJ databases">
        <authorList>
            <person name="Chen Y."/>
            <person name="Shah S."/>
            <person name="Dougan E. K."/>
            <person name="Thang M."/>
            <person name="Chan C."/>
        </authorList>
    </citation>
    <scope>NUCLEOTIDE SEQUENCE [LARGE SCALE GENOMIC DNA]</scope>
</reference>
<reference evidence="1" key="1">
    <citation type="submission" date="2022-10" db="EMBL/GenBank/DDBJ databases">
        <authorList>
            <person name="Chen Y."/>
            <person name="Dougan E. K."/>
            <person name="Chan C."/>
            <person name="Rhodes N."/>
            <person name="Thang M."/>
        </authorList>
    </citation>
    <scope>NUCLEOTIDE SEQUENCE</scope>
</reference>